<dbReference type="VEuPathDB" id="ToxoDB:EMH_0062180"/>
<reference evidence="2" key="2">
    <citation type="submission" date="2013-10" db="EMBL/GenBank/DDBJ databases">
        <authorList>
            <person name="Aslett M."/>
        </authorList>
    </citation>
    <scope>NUCLEOTIDE SEQUENCE [LARGE SCALE GENOMIC DNA]</scope>
    <source>
        <strain evidence="2">Houghton</strain>
    </source>
</reference>
<accession>U6K1S8</accession>
<dbReference type="GeneID" id="25380818"/>
<dbReference type="PANTHER" id="PTHR11362:SF82">
    <property type="entry name" value="PHOSPHATIDYLETHANOLAMINE-BINDING PROTEIN 4"/>
    <property type="match status" value="1"/>
</dbReference>
<dbReference type="EMBL" id="HG682866">
    <property type="protein sequence ID" value="CDJ30891.1"/>
    <property type="molecule type" value="Genomic_DNA"/>
</dbReference>
<dbReference type="Pfam" id="PF01161">
    <property type="entry name" value="PBP"/>
    <property type="match status" value="1"/>
</dbReference>
<feature type="region of interest" description="Disordered" evidence="1">
    <location>
        <begin position="66"/>
        <end position="99"/>
    </location>
</feature>
<feature type="compositionally biased region" description="Low complexity" evidence="1">
    <location>
        <begin position="66"/>
        <end position="87"/>
    </location>
</feature>
<dbReference type="Proteomes" id="UP000030744">
    <property type="component" value="Unassembled WGS sequence"/>
</dbReference>
<dbReference type="PANTHER" id="PTHR11362">
    <property type="entry name" value="PHOSPHATIDYLETHANOLAMINE-BINDING PROTEIN"/>
    <property type="match status" value="1"/>
</dbReference>
<protein>
    <submittedName>
        <fullName evidence="2">Phosphatidylethanolamine-binding protein, putative</fullName>
    </submittedName>
</protein>
<dbReference type="SUPFAM" id="SSF49777">
    <property type="entry name" value="PEBP-like"/>
    <property type="match status" value="1"/>
</dbReference>
<evidence type="ECO:0000256" key="1">
    <source>
        <dbReference type="SAM" id="MobiDB-lite"/>
    </source>
</evidence>
<dbReference type="InterPro" id="IPR008914">
    <property type="entry name" value="PEBP"/>
</dbReference>
<dbReference type="Gene3D" id="3.90.280.10">
    <property type="entry name" value="PEBP-like"/>
    <property type="match status" value="1"/>
</dbReference>
<dbReference type="OrthoDB" id="2506647at2759"/>
<organism evidence="2 3">
    <name type="scientific">Eimeria mitis</name>
    <dbReference type="NCBI Taxonomy" id="44415"/>
    <lineage>
        <taxon>Eukaryota</taxon>
        <taxon>Sar</taxon>
        <taxon>Alveolata</taxon>
        <taxon>Apicomplexa</taxon>
        <taxon>Conoidasida</taxon>
        <taxon>Coccidia</taxon>
        <taxon>Eucoccidiorida</taxon>
        <taxon>Eimeriorina</taxon>
        <taxon>Eimeriidae</taxon>
        <taxon>Eimeria</taxon>
    </lineage>
</organism>
<dbReference type="CDD" id="cd00866">
    <property type="entry name" value="PEBP_euk"/>
    <property type="match status" value="1"/>
</dbReference>
<dbReference type="InterPro" id="IPR035810">
    <property type="entry name" value="PEBP_euk"/>
</dbReference>
<dbReference type="RefSeq" id="XP_013353456.1">
    <property type="nucleotide sequence ID" value="XM_013498002.1"/>
</dbReference>
<evidence type="ECO:0000313" key="3">
    <source>
        <dbReference type="Proteomes" id="UP000030744"/>
    </source>
</evidence>
<reference evidence="2" key="1">
    <citation type="submission" date="2013-10" db="EMBL/GenBank/DDBJ databases">
        <title>Genomic analysis of the causative agents of coccidiosis in chickens.</title>
        <authorList>
            <person name="Reid A.J."/>
            <person name="Blake D."/>
            <person name="Billington K."/>
            <person name="Browne H."/>
            <person name="Dunn M."/>
            <person name="Hung S."/>
            <person name="Kawahara F."/>
            <person name="Miranda-Saavedra D."/>
            <person name="Mourier T."/>
            <person name="Nagra H."/>
            <person name="Otto T.D."/>
            <person name="Rawlings N."/>
            <person name="Sanchez A."/>
            <person name="Sanders M."/>
            <person name="Subramaniam C."/>
            <person name="Tay Y."/>
            <person name="Dear P."/>
            <person name="Doerig C."/>
            <person name="Gruber A."/>
            <person name="Parkinson J."/>
            <person name="Shirley M."/>
            <person name="Wan K.L."/>
            <person name="Berriman M."/>
            <person name="Tomley F."/>
            <person name="Pain A."/>
        </authorList>
    </citation>
    <scope>NUCLEOTIDE SEQUENCE [LARGE SCALE GENOMIC DNA]</scope>
    <source>
        <strain evidence="2">Houghton</strain>
    </source>
</reference>
<dbReference type="InterPro" id="IPR036610">
    <property type="entry name" value="PEBP-like_sf"/>
</dbReference>
<evidence type="ECO:0000313" key="2">
    <source>
        <dbReference type="EMBL" id="CDJ30891.1"/>
    </source>
</evidence>
<gene>
    <name evidence="2" type="ORF">EMH_0062180</name>
</gene>
<name>U6K1S8_9EIME</name>
<proteinExistence type="predicted"/>
<dbReference type="AlphaFoldDB" id="U6K1S8"/>
<sequence length="99" mass="11692">MTDPDAPSRHDPVYREWAHWVAVSSTNRFDKNSKSLLPYRPPTPPKGSGIHRYVLLLFVASLEQQQQQQQQQQQEQQQEQQQQQQQQQEEEWGLGFFVS</sequence>
<keyword evidence="3" id="KW-1185">Reference proteome</keyword>